<name>A0ABQ7CJQ4_BRACR</name>
<comment type="caution">
    <text evidence="2">The sequence shown here is derived from an EMBL/GenBank/DDBJ whole genome shotgun (WGS) entry which is preliminary data.</text>
</comment>
<evidence type="ECO:0000313" key="2">
    <source>
        <dbReference type="EMBL" id="KAF3551742.1"/>
    </source>
</evidence>
<organism evidence="2 3">
    <name type="scientific">Brassica cretica</name>
    <name type="common">Mustard</name>
    <dbReference type="NCBI Taxonomy" id="69181"/>
    <lineage>
        <taxon>Eukaryota</taxon>
        <taxon>Viridiplantae</taxon>
        <taxon>Streptophyta</taxon>
        <taxon>Embryophyta</taxon>
        <taxon>Tracheophyta</taxon>
        <taxon>Spermatophyta</taxon>
        <taxon>Magnoliopsida</taxon>
        <taxon>eudicotyledons</taxon>
        <taxon>Gunneridae</taxon>
        <taxon>Pentapetalae</taxon>
        <taxon>rosids</taxon>
        <taxon>malvids</taxon>
        <taxon>Brassicales</taxon>
        <taxon>Brassicaceae</taxon>
        <taxon>Brassiceae</taxon>
        <taxon>Brassica</taxon>
    </lineage>
</organism>
<evidence type="ECO:0000256" key="1">
    <source>
        <dbReference type="SAM" id="SignalP"/>
    </source>
</evidence>
<gene>
    <name evidence="2" type="ORF">DY000_02006183</name>
</gene>
<accession>A0ABQ7CJQ4</accession>
<dbReference type="Proteomes" id="UP000266723">
    <property type="component" value="Unassembled WGS sequence"/>
</dbReference>
<protein>
    <recommendedName>
        <fullName evidence="4">DUF1985 domain-containing protein</fullName>
    </recommendedName>
</protein>
<evidence type="ECO:0008006" key="4">
    <source>
        <dbReference type="Google" id="ProtNLM"/>
    </source>
</evidence>
<feature type="signal peptide" evidence="1">
    <location>
        <begin position="1"/>
        <end position="22"/>
    </location>
</feature>
<proteinExistence type="predicted"/>
<reference evidence="2 3" key="1">
    <citation type="journal article" date="2020" name="BMC Genomics">
        <title>Intraspecific diversification of the crop wild relative Brassica cretica Lam. using demographic model selection.</title>
        <authorList>
            <person name="Kioukis A."/>
            <person name="Michalopoulou V.A."/>
            <person name="Briers L."/>
            <person name="Pirintsos S."/>
            <person name="Studholme D.J."/>
            <person name="Pavlidis P."/>
            <person name="Sarris P.F."/>
        </authorList>
    </citation>
    <scope>NUCLEOTIDE SEQUENCE [LARGE SCALE GENOMIC DNA]</scope>
    <source>
        <strain evidence="3">cv. PFS-1207/04</strain>
    </source>
</reference>
<sequence>MFLDLVLVCMCLCVCVLRSGYSLVYDAGVVSDMELELPKRLYGEGFEPQVKKNNNSCRMELLRDLKKATSEEYGELKRDKIFTHIMAIQENGLKFSAKPVHSFLCKELITSKMHEKWFIFALITSGVPCRNWHQDFTEN</sequence>
<keyword evidence="3" id="KW-1185">Reference proteome</keyword>
<evidence type="ECO:0000313" key="3">
    <source>
        <dbReference type="Proteomes" id="UP000266723"/>
    </source>
</evidence>
<dbReference type="EMBL" id="QGKV02000832">
    <property type="protein sequence ID" value="KAF3551742.1"/>
    <property type="molecule type" value="Genomic_DNA"/>
</dbReference>
<feature type="chain" id="PRO_5045439758" description="DUF1985 domain-containing protein" evidence="1">
    <location>
        <begin position="23"/>
        <end position="139"/>
    </location>
</feature>
<keyword evidence="1" id="KW-0732">Signal</keyword>